<comment type="subcellular location">
    <subcellularLocation>
        <location evidence="5">Cytoplasm</location>
    </subcellularLocation>
</comment>
<dbReference type="InterPro" id="IPR043690">
    <property type="entry name" value="RimI"/>
</dbReference>
<feature type="active site" description="Proton acceptor" evidence="5">
    <location>
        <position position="112"/>
    </location>
</feature>
<comment type="function">
    <text evidence="5">Acetylates the N-terminal alanine of ribosomal protein bS18.</text>
</comment>
<protein>
    <recommendedName>
        <fullName evidence="5">[Ribosomal protein bS18]-alanine N-acetyltransferase</fullName>
        <ecNumber evidence="5">2.3.1.266</ecNumber>
    </recommendedName>
</protein>
<dbReference type="Gene3D" id="3.40.630.30">
    <property type="match status" value="1"/>
</dbReference>
<feature type="binding site" evidence="5">
    <location>
        <position position="117"/>
    </location>
    <ligand>
        <name>acetyl-CoA</name>
        <dbReference type="ChEBI" id="CHEBI:57288"/>
    </ligand>
</feature>
<comment type="catalytic activity">
    <reaction evidence="5">
        <text>N-terminal L-alanyl-[ribosomal protein bS18] + acetyl-CoA = N-terminal N(alpha)-acetyl-L-alanyl-[ribosomal protein bS18] + CoA + H(+)</text>
        <dbReference type="Rhea" id="RHEA:43756"/>
        <dbReference type="Rhea" id="RHEA-COMP:10676"/>
        <dbReference type="Rhea" id="RHEA-COMP:10677"/>
        <dbReference type="ChEBI" id="CHEBI:15378"/>
        <dbReference type="ChEBI" id="CHEBI:57287"/>
        <dbReference type="ChEBI" id="CHEBI:57288"/>
        <dbReference type="ChEBI" id="CHEBI:64718"/>
        <dbReference type="ChEBI" id="CHEBI:83683"/>
        <dbReference type="EC" id="2.3.1.266"/>
    </reaction>
</comment>
<evidence type="ECO:0000256" key="2">
    <source>
        <dbReference type="ARBA" id="ARBA00022490"/>
    </source>
</evidence>
<dbReference type="HAMAP" id="MF_02210">
    <property type="entry name" value="RimI"/>
    <property type="match status" value="1"/>
</dbReference>
<comment type="similarity">
    <text evidence="1 5">Belongs to the acetyltransferase family. RimI subfamily.</text>
</comment>
<dbReference type="EMBL" id="QANS01000004">
    <property type="protein sequence ID" value="PTU31025.1"/>
    <property type="molecule type" value="Genomic_DNA"/>
</dbReference>
<dbReference type="Pfam" id="PF00583">
    <property type="entry name" value="Acetyltransf_1"/>
    <property type="match status" value="1"/>
</dbReference>
<feature type="active site" description="Proton donor" evidence="5">
    <location>
        <position position="124"/>
    </location>
</feature>
<evidence type="ECO:0000256" key="5">
    <source>
        <dbReference type="HAMAP-Rule" id="MF_02210"/>
    </source>
</evidence>
<keyword evidence="8" id="KW-1185">Reference proteome</keyword>
<dbReference type="RefSeq" id="WP_107940609.1">
    <property type="nucleotide sequence ID" value="NZ_QANS01000004.1"/>
</dbReference>
<comment type="caution">
    <text evidence="7">The sequence shown here is derived from an EMBL/GenBank/DDBJ whole genome shotgun (WGS) entry which is preliminary data.</text>
</comment>
<evidence type="ECO:0000256" key="3">
    <source>
        <dbReference type="ARBA" id="ARBA00022679"/>
    </source>
</evidence>
<dbReference type="EC" id="2.3.1.266" evidence="5"/>
<dbReference type="GO" id="GO:0005737">
    <property type="term" value="C:cytoplasm"/>
    <property type="evidence" value="ECO:0007669"/>
    <property type="project" value="UniProtKB-SubCell"/>
</dbReference>
<dbReference type="NCBIfam" id="TIGR01575">
    <property type="entry name" value="rimI"/>
    <property type="match status" value="1"/>
</dbReference>
<comment type="caution">
    <text evidence="5">Lacks conserved residue(s) required for the propagation of feature annotation.</text>
</comment>
<evidence type="ECO:0000256" key="1">
    <source>
        <dbReference type="ARBA" id="ARBA00005395"/>
    </source>
</evidence>
<sequence>MSAQLQPSQWRLLPMHPSHLPQVLEIEERAYPFPWTEGILKDCIKTGYSSWIVSNTIGEVMAYSFMSMAVGEAHILNICVDPNQQRQGLGLFLMQHLITLARAANCTIVLLEVRKSNKGAFKLYDSLGFQRLGLRKNYYPAFDGREDAIVLGLELL</sequence>
<dbReference type="InterPro" id="IPR050680">
    <property type="entry name" value="YpeA/RimI_acetyltransf"/>
</dbReference>
<dbReference type="OrthoDB" id="9796919at2"/>
<evidence type="ECO:0000313" key="7">
    <source>
        <dbReference type="EMBL" id="PTU31025.1"/>
    </source>
</evidence>
<keyword evidence="3 5" id="KW-0808">Transferase</keyword>
<organism evidence="7 8">
    <name type="scientific">Stenotrophobium rhamnosiphilum</name>
    <dbReference type="NCBI Taxonomy" id="2029166"/>
    <lineage>
        <taxon>Bacteria</taxon>
        <taxon>Pseudomonadati</taxon>
        <taxon>Pseudomonadota</taxon>
        <taxon>Gammaproteobacteria</taxon>
        <taxon>Nevskiales</taxon>
        <taxon>Nevskiaceae</taxon>
        <taxon>Stenotrophobium</taxon>
    </lineage>
</organism>
<evidence type="ECO:0000313" key="8">
    <source>
        <dbReference type="Proteomes" id="UP000244248"/>
    </source>
</evidence>
<evidence type="ECO:0000256" key="4">
    <source>
        <dbReference type="ARBA" id="ARBA00023315"/>
    </source>
</evidence>
<name>A0A2T5MEL5_9GAMM</name>
<dbReference type="InterPro" id="IPR000182">
    <property type="entry name" value="GNAT_dom"/>
</dbReference>
<dbReference type="InterPro" id="IPR016181">
    <property type="entry name" value="Acyl_CoA_acyltransferase"/>
</dbReference>
<dbReference type="CDD" id="cd04301">
    <property type="entry name" value="NAT_SF"/>
    <property type="match status" value="1"/>
</dbReference>
<dbReference type="SUPFAM" id="SSF55729">
    <property type="entry name" value="Acyl-CoA N-acyltransferases (Nat)"/>
    <property type="match status" value="1"/>
</dbReference>
<dbReference type="AlphaFoldDB" id="A0A2T5MEL5"/>
<evidence type="ECO:0000259" key="6">
    <source>
        <dbReference type="PROSITE" id="PS51186"/>
    </source>
</evidence>
<proteinExistence type="inferred from homology"/>
<keyword evidence="2 5" id="KW-0963">Cytoplasm</keyword>
<keyword evidence="4 5" id="KW-0012">Acyltransferase</keyword>
<reference evidence="7 8" key="1">
    <citation type="submission" date="2018-04" db="EMBL/GenBank/DDBJ databases">
        <title>Novel species isolated from glacier.</title>
        <authorList>
            <person name="Liu Q."/>
            <person name="Xin Y.-H."/>
        </authorList>
    </citation>
    <scope>NUCLEOTIDE SEQUENCE [LARGE SCALE GENOMIC DNA]</scope>
    <source>
        <strain evidence="7 8">GT1R17</strain>
    </source>
</reference>
<dbReference type="PANTHER" id="PTHR43420:SF51">
    <property type="entry name" value="PEPTIDYL-LYSINE N-ACETYLTRANSFERASE YIAC"/>
    <property type="match status" value="1"/>
</dbReference>
<accession>A0A2T5MEL5</accession>
<gene>
    <name evidence="5 7" type="primary">rimI</name>
    <name evidence="7" type="ORF">CJD38_12050</name>
</gene>
<dbReference type="InterPro" id="IPR006464">
    <property type="entry name" value="AcTrfase_RimI/Ard1"/>
</dbReference>
<dbReference type="Proteomes" id="UP000244248">
    <property type="component" value="Unassembled WGS sequence"/>
</dbReference>
<dbReference type="PANTHER" id="PTHR43420">
    <property type="entry name" value="ACETYLTRANSFERASE"/>
    <property type="match status" value="1"/>
</dbReference>
<feature type="domain" description="N-acetyltransferase" evidence="6">
    <location>
        <begin position="10"/>
        <end position="156"/>
    </location>
</feature>
<dbReference type="GO" id="GO:0008999">
    <property type="term" value="F:protein-N-terminal-alanine acetyltransferase activity"/>
    <property type="evidence" value="ECO:0007669"/>
    <property type="project" value="UniProtKB-UniRule"/>
</dbReference>
<dbReference type="PROSITE" id="PS51186">
    <property type="entry name" value="GNAT"/>
    <property type="match status" value="1"/>
</dbReference>